<gene>
    <name evidence="5" type="ORF">S01H1_08816</name>
</gene>
<proteinExistence type="inferred from homology"/>
<dbReference type="InterPro" id="IPR057264">
    <property type="entry name" value="Ribosomal_uL24_C"/>
</dbReference>
<feature type="domain" description="Large ribosomal subunit protein uL24 C-terminal" evidence="4">
    <location>
        <begin position="4"/>
        <end position="52"/>
    </location>
</feature>
<dbReference type="GO" id="GO:0005840">
    <property type="term" value="C:ribosome"/>
    <property type="evidence" value="ECO:0007669"/>
    <property type="project" value="UniProtKB-KW"/>
</dbReference>
<dbReference type="InterPro" id="IPR041988">
    <property type="entry name" value="Ribosomal_uL24_KOW"/>
</dbReference>
<evidence type="ECO:0000256" key="3">
    <source>
        <dbReference type="ARBA" id="ARBA00023274"/>
    </source>
</evidence>
<dbReference type="AlphaFoldDB" id="X0TT90"/>
<reference evidence="5" key="1">
    <citation type="journal article" date="2014" name="Front. Microbiol.">
        <title>High frequency of phylogenetically diverse reductive dehalogenase-homologous genes in deep subseafloor sedimentary metagenomes.</title>
        <authorList>
            <person name="Kawai M."/>
            <person name="Futagami T."/>
            <person name="Toyoda A."/>
            <person name="Takaki Y."/>
            <person name="Nishi S."/>
            <person name="Hori S."/>
            <person name="Arai W."/>
            <person name="Tsubouchi T."/>
            <person name="Morono Y."/>
            <person name="Uchiyama I."/>
            <person name="Ito T."/>
            <person name="Fujiyama A."/>
            <person name="Inagaki F."/>
            <person name="Takami H."/>
        </authorList>
    </citation>
    <scope>NUCLEOTIDE SEQUENCE</scope>
    <source>
        <strain evidence="5">Expedition CK06-06</strain>
    </source>
</reference>
<feature type="non-terminal residue" evidence="5">
    <location>
        <position position="1"/>
    </location>
</feature>
<keyword evidence="3" id="KW-0687">Ribonucleoprotein</keyword>
<dbReference type="Gene3D" id="2.30.30.30">
    <property type="match status" value="1"/>
</dbReference>
<name>X0TT90_9ZZZZ</name>
<keyword evidence="2" id="KW-0689">Ribosomal protein</keyword>
<sequence>ADRPGGIIEREAPIHVSNVMVICKSCNKPTRVGFRFRDDGGKVRFCRHCDQSLD</sequence>
<dbReference type="GO" id="GO:0003723">
    <property type="term" value="F:RNA binding"/>
    <property type="evidence" value="ECO:0007669"/>
    <property type="project" value="InterPro"/>
</dbReference>
<dbReference type="GO" id="GO:0003735">
    <property type="term" value="F:structural constituent of ribosome"/>
    <property type="evidence" value="ECO:0007669"/>
    <property type="project" value="InterPro"/>
</dbReference>
<evidence type="ECO:0000256" key="2">
    <source>
        <dbReference type="ARBA" id="ARBA00022980"/>
    </source>
</evidence>
<dbReference type="EMBL" id="BARS01004511">
    <property type="protein sequence ID" value="GAF79355.1"/>
    <property type="molecule type" value="Genomic_DNA"/>
</dbReference>
<comment type="similarity">
    <text evidence="1">Belongs to the universal ribosomal protein uL24 family.</text>
</comment>
<evidence type="ECO:0000256" key="1">
    <source>
        <dbReference type="ARBA" id="ARBA00010618"/>
    </source>
</evidence>
<dbReference type="PANTHER" id="PTHR12903">
    <property type="entry name" value="MITOCHONDRIAL RIBOSOMAL PROTEIN L24"/>
    <property type="match status" value="1"/>
</dbReference>
<evidence type="ECO:0000313" key="5">
    <source>
        <dbReference type="EMBL" id="GAF79355.1"/>
    </source>
</evidence>
<protein>
    <recommendedName>
        <fullName evidence="4">Large ribosomal subunit protein uL24 C-terminal domain-containing protein</fullName>
    </recommendedName>
</protein>
<dbReference type="GO" id="GO:1990904">
    <property type="term" value="C:ribonucleoprotein complex"/>
    <property type="evidence" value="ECO:0007669"/>
    <property type="project" value="UniProtKB-KW"/>
</dbReference>
<accession>X0TT90</accession>
<evidence type="ECO:0000259" key="4">
    <source>
        <dbReference type="Pfam" id="PF17136"/>
    </source>
</evidence>
<dbReference type="NCBIfam" id="TIGR01079">
    <property type="entry name" value="rplX_bact"/>
    <property type="match status" value="1"/>
</dbReference>
<organism evidence="5">
    <name type="scientific">marine sediment metagenome</name>
    <dbReference type="NCBI Taxonomy" id="412755"/>
    <lineage>
        <taxon>unclassified sequences</taxon>
        <taxon>metagenomes</taxon>
        <taxon>ecological metagenomes</taxon>
    </lineage>
</organism>
<dbReference type="Pfam" id="PF17136">
    <property type="entry name" value="ribosomal_L24"/>
    <property type="match status" value="1"/>
</dbReference>
<comment type="caution">
    <text evidence="5">The sequence shown here is derived from an EMBL/GenBank/DDBJ whole genome shotgun (WGS) entry which is preliminary data.</text>
</comment>
<dbReference type="InterPro" id="IPR014722">
    <property type="entry name" value="Rib_uL2_dom2"/>
</dbReference>
<dbReference type="CDD" id="cd06089">
    <property type="entry name" value="KOW_RPL26"/>
    <property type="match status" value="1"/>
</dbReference>
<dbReference type="SUPFAM" id="SSF50104">
    <property type="entry name" value="Translation proteins SH3-like domain"/>
    <property type="match status" value="1"/>
</dbReference>
<dbReference type="GO" id="GO:0006412">
    <property type="term" value="P:translation"/>
    <property type="evidence" value="ECO:0007669"/>
    <property type="project" value="InterPro"/>
</dbReference>
<dbReference type="InterPro" id="IPR008991">
    <property type="entry name" value="Translation_prot_SH3-like_sf"/>
</dbReference>
<dbReference type="InterPro" id="IPR003256">
    <property type="entry name" value="Ribosomal_uL24"/>
</dbReference>